<dbReference type="Gene3D" id="2.40.50.140">
    <property type="entry name" value="Nucleic acid-binding proteins"/>
    <property type="match status" value="1"/>
</dbReference>
<dbReference type="GeneID" id="6165209"/>
<dbReference type="InterPro" id="IPR012340">
    <property type="entry name" value="NA-bd_OB-fold"/>
</dbReference>
<dbReference type="AlphaFoldDB" id="B1Y928"/>
<dbReference type="eggNOG" id="arCOG04271">
    <property type="taxonomic scope" value="Archaea"/>
</dbReference>
<dbReference type="HOGENOM" id="CLU_169407_0_0_2"/>
<dbReference type="EMBL" id="CP001014">
    <property type="protein sequence ID" value="ACB40257.1"/>
    <property type="molecule type" value="Genomic_DNA"/>
</dbReference>
<gene>
    <name evidence="1" type="ordered locus">Tneu_1331</name>
</gene>
<reference evidence="1" key="1">
    <citation type="submission" date="2008-03" db="EMBL/GenBank/DDBJ databases">
        <title>Complete sequence of Thermoproteus neutrophilus V24Sta.</title>
        <authorList>
            <consortium name="US DOE Joint Genome Institute"/>
            <person name="Copeland A."/>
            <person name="Lucas S."/>
            <person name="Lapidus A."/>
            <person name="Glavina del Rio T."/>
            <person name="Dalin E."/>
            <person name="Tice H."/>
            <person name="Bruce D."/>
            <person name="Goodwin L."/>
            <person name="Pitluck S."/>
            <person name="Sims D."/>
            <person name="Brettin T."/>
            <person name="Detter J.C."/>
            <person name="Han C."/>
            <person name="Kuske C.R."/>
            <person name="Schmutz J."/>
            <person name="Larimer F."/>
            <person name="Land M."/>
            <person name="Hauser L."/>
            <person name="Kyrpides N."/>
            <person name="Mikhailova N."/>
            <person name="Biddle J.F."/>
            <person name="Zhang Z."/>
            <person name="Fitz-Gibbon S.T."/>
            <person name="Lowe T.M."/>
            <person name="Saltikov C."/>
            <person name="House C.H."/>
            <person name="Richardson P."/>
        </authorList>
    </citation>
    <scope>NUCLEOTIDE SEQUENCE [LARGE SCALE GENOMIC DNA]</scope>
    <source>
        <strain evidence="1">V24Sta</strain>
    </source>
</reference>
<organism evidence="1 2">
    <name type="scientific">Pyrobaculum neutrophilum (strain DSM 2338 / JCM 9278 / NBRC 100436 / V24Sta)</name>
    <name type="common">Thermoproteus neutrophilus</name>
    <dbReference type="NCBI Taxonomy" id="444157"/>
    <lineage>
        <taxon>Archaea</taxon>
        <taxon>Thermoproteota</taxon>
        <taxon>Thermoprotei</taxon>
        <taxon>Thermoproteales</taxon>
        <taxon>Thermoproteaceae</taxon>
        <taxon>Pyrobaculum</taxon>
    </lineage>
</organism>
<keyword evidence="2" id="KW-1185">Reference proteome</keyword>
<accession>B1Y928</accession>
<proteinExistence type="predicted"/>
<dbReference type="STRING" id="444157.Tneu_1331"/>
<dbReference type="RefSeq" id="WP_012350676.1">
    <property type="nucleotide sequence ID" value="NC_010525.1"/>
</dbReference>
<name>B1Y928_PYRNV</name>
<evidence type="ECO:0000313" key="2">
    <source>
        <dbReference type="Proteomes" id="UP000001694"/>
    </source>
</evidence>
<evidence type="ECO:0000313" key="1">
    <source>
        <dbReference type="EMBL" id="ACB40257.1"/>
    </source>
</evidence>
<dbReference type="Proteomes" id="UP000001694">
    <property type="component" value="Chromosome"/>
</dbReference>
<sequence>MEFLLEVSDITNDLPNVIKLSGEVNATIEIPLERLGVSLQKGDKVKLVIQREKDQDMKKYKIYAWGIVYYIGDGITRISIGGLQLDIMKELPLQIGDKVYIGII</sequence>
<protein>
    <submittedName>
        <fullName evidence="1">Uncharacterized protein</fullName>
    </submittedName>
</protein>
<dbReference type="KEGG" id="tne:Tneu_1331"/>
<dbReference type="OrthoDB" id="26752at2157"/>